<reference evidence="1 2" key="1">
    <citation type="submission" date="2021-07" db="EMBL/GenBank/DDBJ databases">
        <title>Paenibacillus radiodurans sp. nov., isolated from the southeastern edge of Tengger Desert.</title>
        <authorList>
            <person name="Zhang G."/>
        </authorList>
    </citation>
    <scope>NUCLEOTIDE SEQUENCE [LARGE SCALE GENOMIC DNA]</scope>
    <source>
        <strain evidence="1 2">CCM 7311</strain>
    </source>
</reference>
<dbReference type="Gene3D" id="3.40.50.720">
    <property type="entry name" value="NAD(P)-binding Rossmann-like Domain"/>
    <property type="match status" value="1"/>
</dbReference>
<dbReference type="EMBL" id="JAHZIK010002792">
    <property type="protein sequence ID" value="MBW7461239.1"/>
    <property type="molecule type" value="Genomic_DNA"/>
</dbReference>
<gene>
    <name evidence="1" type="ORF">K0U00_45005</name>
</gene>
<accession>A0ABS7CJU8</accession>
<evidence type="ECO:0000313" key="1">
    <source>
        <dbReference type="EMBL" id="MBW7461239.1"/>
    </source>
</evidence>
<evidence type="ECO:0000313" key="2">
    <source>
        <dbReference type="Proteomes" id="UP001519887"/>
    </source>
</evidence>
<dbReference type="Gene3D" id="3.90.180.10">
    <property type="entry name" value="Medium-chain alcohol dehydrogenases, catalytic domain"/>
    <property type="match status" value="1"/>
</dbReference>
<feature type="non-terminal residue" evidence="1">
    <location>
        <position position="1"/>
    </location>
</feature>
<name>A0ABS7CJU8_9BACL</name>
<sequence length="75" mass="8613">KIELDVNDFHVRKLQLRASYASPGIYLPMVLEYMKAGVIPGDKIISHVLELDQMEEAMRLCSKEKETTLKIVIRP</sequence>
<comment type="caution">
    <text evidence="1">The sequence shown here is derived from an EMBL/GenBank/DDBJ whole genome shotgun (WGS) entry which is preliminary data.</text>
</comment>
<dbReference type="Proteomes" id="UP001519887">
    <property type="component" value="Unassembled WGS sequence"/>
</dbReference>
<evidence type="ECO:0008006" key="3">
    <source>
        <dbReference type="Google" id="ProtNLM"/>
    </source>
</evidence>
<organism evidence="1 2">
    <name type="scientific">Paenibacillus sepulcri</name>
    <dbReference type="NCBI Taxonomy" id="359917"/>
    <lineage>
        <taxon>Bacteria</taxon>
        <taxon>Bacillati</taxon>
        <taxon>Bacillota</taxon>
        <taxon>Bacilli</taxon>
        <taxon>Bacillales</taxon>
        <taxon>Paenibacillaceae</taxon>
        <taxon>Paenibacillus</taxon>
    </lineage>
</organism>
<proteinExistence type="predicted"/>
<keyword evidence="2" id="KW-1185">Reference proteome</keyword>
<protein>
    <recommendedName>
        <fullName evidence="3">Alcohol dehydrogenase</fullName>
    </recommendedName>
</protein>